<keyword evidence="9" id="KW-1185">Reference proteome</keyword>
<feature type="transmembrane region" description="Helical" evidence="6">
    <location>
        <begin position="42"/>
        <end position="61"/>
    </location>
</feature>
<evidence type="ECO:0000259" key="7">
    <source>
        <dbReference type="PROSITE" id="PS50850"/>
    </source>
</evidence>
<evidence type="ECO:0000256" key="4">
    <source>
        <dbReference type="ARBA" id="ARBA00023136"/>
    </source>
</evidence>
<proteinExistence type="predicted"/>
<accession>A0AAW0TQD5</accession>
<comment type="subcellular location">
    <subcellularLocation>
        <location evidence="1">Membrane</location>
        <topology evidence="1">Multi-pass membrane protein</topology>
    </subcellularLocation>
</comment>
<dbReference type="GO" id="GO:0016020">
    <property type="term" value="C:membrane"/>
    <property type="evidence" value="ECO:0007669"/>
    <property type="project" value="UniProtKB-SubCell"/>
</dbReference>
<feature type="transmembrane region" description="Helical" evidence="6">
    <location>
        <begin position="281"/>
        <end position="302"/>
    </location>
</feature>
<evidence type="ECO:0000256" key="6">
    <source>
        <dbReference type="SAM" id="Phobius"/>
    </source>
</evidence>
<dbReference type="PANTHER" id="PTHR48021">
    <property type="match status" value="1"/>
</dbReference>
<dbReference type="InterPro" id="IPR020846">
    <property type="entry name" value="MFS_dom"/>
</dbReference>
<feature type="transmembrane region" description="Helical" evidence="6">
    <location>
        <begin position="117"/>
        <end position="137"/>
    </location>
</feature>
<dbReference type="SUPFAM" id="SSF103473">
    <property type="entry name" value="MFS general substrate transporter"/>
    <property type="match status" value="1"/>
</dbReference>
<sequence length="316" mass="34477">MINMTCELHEAQELQELQQKVAEKDEQDEPRAERRLRLVKQVSKVLIVTLAYVALGASITWPSPAVSSIEKDNSTLVGTEIVLTAAEKDMTGSLMYLGSLFGAWIGGWVVSKIGRRLSLQLLGLPFITGWIISGLASNTAVLLIGRLIHGISSGCLTIAGYAYIVELSDTNIRGMMATLPTLGIVLGNLYTVAIGYTLPWHYLCFVGAIPAVVFAAASFILPKSPSYLVIQGRRQEALSLLKNLRGNHVNIEAEVTQLEHMNSSSSSGWKGLLNKETLRRITVVVTTFFLSQMCGNFVMMIYTARIMQNTGSTHGS</sequence>
<evidence type="ECO:0000256" key="5">
    <source>
        <dbReference type="SAM" id="Coils"/>
    </source>
</evidence>
<feature type="coiled-coil region" evidence="5">
    <location>
        <begin position="234"/>
        <end position="261"/>
    </location>
</feature>
<organism evidence="8 9">
    <name type="scientific">Scylla paramamosain</name>
    <name type="common">Mud crab</name>
    <dbReference type="NCBI Taxonomy" id="85552"/>
    <lineage>
        <taxon>Eukaryota</taxon>
        <taxon>Metazoa</taxon>
        <taxon>Ecdysozoa</taxon>
        <taxon>Arthropoda</taxon>
        <taxon>Crustacea</taxon>
        <taxon>Multicrustacea</taxon>
        <taxon>Malacostraca</taxon>
        <taxon>Eumalacostraca</taxon>
        <taxon>Eucarida</taxon>
        <taxon>Decapoda</taxon>
        <taxon>Pleocyemata</taxon>
        <taxon>Brachyura</taxon>
        <taxon>Eubrachyura</taxon>
        <taxon>Portunoidea</taxon>
        <taxon>Portunidae</taxon>
        <taxon>Portuninae</taxon>
        <taxon>Scylla</taxon>
    </lineage>
</organism>
<evidence type="ECO:0000313" key="9">
    <source>
        <dbReference type="Proteomes" id="UP001487740"/>
    </source>
</evidence>
<dbReference type="Proteomes" id="UP001487740">
    <property type="component" value="Unassembled WGS sequence"/>
</dbReference>
<keyword evidence="3 6" id="KW-1133">Transmembrane helix</keyword>
<dbReference type="PROSITE" id="PS50850">
    <property type="entry name" value="MFS"/>
    <property type="match status" value="1"/>
</dbReference>
<dbReference type="GO" id="GO:0022857">
    <property type="term" value="F:transmembrane transporter activity"/>
    <property type="evidence" value="ECO:0007669"/>
    <property type="project" value="InterPro"/>
</dbReference>
<evidence type="ECO:0000313" key="8">
    <source>
        <dbReference type="EMBL" id="KAK8389253.1"/>
    </source>
</evidence>
<dbReference type="AlphaFoldDB" id="A0AAW0TQD5"/>
<feature type="transmembrane region" description="Helical" evidence="6">
    <location>
        <begin position="200"/>
        <end position="221"/>
    </location>
</feature>
<dbReference type="Pfam" id="PF00083">
    <property type="entry name" value="Sugar_tr"/>
    <property type="match status" value="1"/>
</dbReference>
<feature type="transmembrane region" description="Helical" evidence="6">
    <location>
        <begin position="93"/>
        <end position="110"/>
    </location>
</feature>
<feature type="domain" description="Major facilitator superfamily (MFS) profile" evidence="7">
    <location>
        <begin position="44"/>
        <end position="316"/>
    </location>
</feature>
<feature type="transmembrane region" description="Helical" evidence="6">
    <location>
        <begin position="143"/>
        <end position="164"/>
    </location>
</feature>
<dbReference type="PANTHER" id="PTHR48021:SF1">
    <property type="entry name" value="GH07001P-RELATED"/>
    <property type="match status" value="1"/>
</dbReference>
<keyword evidence="2 6" id="KW-0812">Transmembrane</keyword>
<evidence type="ECO:0000256" key="3">
    <source>
        <dbReference type="ARBA" id="ARBA00022989"/>
    </source>
</evidence>
<dbReference type="InterPro" id="IPR005829">
    <property type="entry name" value="Sugar_transporter_CS"/>
</dbReference>
<comment type="caution">
    <text evidence="8">The sequence shown here is derived from an EMBL/GenBank/DDBJ whole genome shotgun (WGS) entry which is preliminary data.</text>
</comment>
<dbReference type="EMBL" id="JARAKH010000028">
    <property type="protein sequence ID" value="KAK8389253.1"/>
    <property type="molecule type" value="Genomic_DNA"/>
</dbReference>
<feature type="transmembrane region" description="Helical" evidence="6">
    <location>
        <begin position="176"/>
        <end position="194"/>
    </location>
</feature>
<dbReference type="InterPro" id="IPR050549">
    <property type="entry name" value="MFS_Trehalose_Transporter"/>
</dbReference>
<dbReference type="Gene3D" id="1.20.1250.20">
    <property type="entry name" value="MFS general substrate transporter like domains"/>
    <property type="match status" value="1"/>
</dbReference>
<name>A0AAW0TQD5_SCYPA</name>
<dbReference type="InterPro" id="IPR005828">
    <property type="entry name" value="MFS_sugar_transport-like"/>
</dbReference>
<evidence type="ECO:0000256" key="1">
    <source>
        <dbReference type="ARBA" id="ARBA00004141"/>
    </source>
</evidence>
<dbReference type="InterPro" id="IPR036259">
    <property type="entry name" value="MFS_trans_sf"/>
</dbReference>
<reference evidence="8 9" key="1">
    <citation type="submission" date="2023-03" db="EMBL/GenBank/DDBJ databases">
        <title>High-quality genome of Scylla paramamosain provides insights in environmental adaptation.</title>
        <authorList>
            <person name="Zhang L."/>
        </authorList>
    </citation>
    <scope>NUCLEOTIDE SEQUENCE [LARGE SCALE GENOMIC DNA]</scope>
    <source>
        <strain evidence="8">LZ_2023a</strain>
        <tissue evidence="8">Muscle</tissue>
    </source>
</reference>
<protein>
    <recommendedName>
        <fullName evidence="7">Major facilitator superfamily (MFS) profile domain-containing protein</fullName>
    </recommendedName>
</protein>
<keyword evidence="5" id="KW-0175">Coiled coil</keyword>
<dbReference type="PROSITE" id="PS00217">
    <property type="entry name" value="SUGAR_TRANSPORT_2"/>
    <property type="match status" value="1"/>
</dbReference>
<gene>
    <name evidence="8" type="ORF">O3P69_020889</name>
</gene>
<evidence type="ECO:0000256" key="2">
    <source>
        <dbReference type="ARBA" id="ARBA00022692"/>
    </source>
</evidence>
<keyword evidence="4 6" id="KW-0472">Membrane</keyword>